<feature type="domain" description="BPTI/Kunitz inhibitor" evidence="8">
    <location>
        <begin position="318"/>
        <end position="368"/>
    </location>
</feature>
<dbReference type="InterPro" id="IPR013980">
    <property type="entry name" value="MANSC_dom"/>
</dbReference>
<dbReference type="PROSITE" id="PS50279">
    <property type="entry name" value="BPTI_KUNITZ_2"/>
    <property type="match status" value="2"/>
</dbReference>
<dbReference type="PANTHER" id="PTHR46750:SF1">
    <property type="entry name" value="KUNITZ-TYPE PROTEASE INHIBITOR 1"/>
    <property type="match status" value="1"/>
</dbReference>
<dbReference type="Proteomes" id="UP000001038">
    <property type="component" value="Chromosome 24"/>
</dbReference>
<feature type="domain" description="BPTI/Kunitz inhibitor" evidence="8">
    <location>
        <begin position="227"/>
        <end position="277"/>
    </location>
</feature>
<dbReference type="PROSITE" id="PS50986">
    <property type="entry name" value="MANSC"/>
    <property type="match status" value="1"/>
</dbReference>
<dbReference type="InterPro" id="IPR002223">
    <property type="entry name" value="Kunitz_BPTI"/>
</dbReference>
<keyword evidence="3" id="KW-1133">Transmembrane helix</keyword>
<dbReference type="Bgee" id="ENSORLG00000015771">
    <property type="expression patterns" value="Expressed in blastula and 12 other cell types or tissues"/>
</dbReference>
<evidence type="ECO:0000313" key="10">
    <source>
        <dbReference type="Ensembl" id="ENSORLP00000019747.2"/>
    </source>
</evidence>
<evidence type="ECO:0000259" key="8">
    <source>
        <dbReference type="PROSITE" id="PS50279"/>
    </source>
</evidence>
<dbReference type="InterPro" id="IPR035986">
    <property type="entry name" value="PKD_dom_sf"/>
</dbReference>
<evidence type="ECO:0000256" key="2">
    <source>
        <dbReference type="ARBA" id="ARBA00022729"/>
    </source>
</evidence>
<evidence type="ECO:0000259" key="9">
    <source>
        <dbReference type="PROSITE" id="PS50986"/>
    </source>
</evidence>
<keyword evidence="5" id="KW-1015">Disulfide bond</keyword>
<evidence type="ECO:0000313" key="11">
    <source>
        <dbReference type="Proteomes" id="UP000001038"/>
    </source>
</evidence>
<dbReference type="Gene3D" id="2.60.40.10">
    <property type="entry name" value="Immunoglobulins"/>
    <property type="match status" value="1"/>
</dbReference>
<dbReference type="PRINTS" id="PR00759">
    <property type="entry name" value="BASICPTASE"/>
</dbReference>
<evidence type="ECO:0000256" key="3">
    <source>
        <dbReference type="ARBA" id="ARBA00022989"/>
    </source>
</evidence>
<feature type="signal peptide" evidence="7">
    <location>
        <begin position="1"/>
        <end position="22"/>
    </location>
</feature>
<dbReference type="Pfam" id="PF00014">
    <property type="entry name" value="Kunitz_BPTI"/>
    <property type="match status" value="2"/>
</dbReference>
<dbReference type="InterPro" id="IPR013783">
    <property type="entry name" value="Ig-like_fold"/>
</dbReference>
<sequence>MSRCGSLPLLLLLMILLPGGGAEDCSDSFRRGKDNFVLDTAEAVKNGAAPLASERAASIQDCVELCCGDERCNLAMLVPADPTDDDPSPVCALFNCVYRSKFVCDFTTQEGYQSSIRNSVYDKYLQGPVHSSIANAGRDIIAQPGRPVLLSGIESLLLNEAHITKYQWILEEGDSDVETNQTDTVKLTNLKEGSYLFLLTITDTHGETSKANVSVIVITPEMSISYCMAPLKVGPCRAAFPRWQYDATQGLCTEFHFGGCNANENNYLSENDCMSACQGVKGKPLKISPKKTSVTNDKDCLDDCTNTTDGESCIKFQCTDAPRTGPCRASIPRWFYDPLKLKCYSFIFGGCNGNENNFEDETTCMETCKDVSGTNYTHVIQAICGASASLTSKERKESNVLSVQLCHLHRTLCLFSNVTQTRKYFMLQLL</sequence>
<evidence type="ECO:0008006" key="12">
    <source>
        <dbReference type="Google" id="ProtNLM"/>
    </source>
</evidence>
<reference evidence="10 11" key="1">
    <citation type="journal article" date="2007" name="Nature">
        <title>The medaka draft genome and insights into vertebrate genome evolution.</title>
        <authorList>
            <person name="Kasahara M."/>
            <person name="Naruse K."/>
            <person name="Sasaki S."/>
            <person name="Nakatani Y."/>
            <person name="Qu W."/>
            <person name="Ahsan B."/>
            <person name="Yamada T."/>
            <person name="Nagayasu Y."/>
            <person name="Doi K."/>
            <person name="Kasai Y."/>
            <person name="Jindo T."/>
            <person name="Kobayashi D."/>
            <person name="Shimada A."/>
            <person name="Toyoda A."/>
            <person name="Kuroki Y."/>
            <person name="Fujiyama A."/>
            <person name="Sasaki T."/>
            <person name="Shimizu A."/>
            <person name="Asakawa S."/>
            <person name="Shimizu N."/>
            <person name="Hashimoto S."/>
            <person name="Yang J."/>
            <person name="Lee Y."/>
            <person name="Matsushima K."/>
            <person name="Sugano S."/>
            <person name="Sakaizumi M."/>
            <person name="Narita T."/>
            <person name="Ohishi K."/>
            <person name="Haga S."/>
            <person name="Ohta F."/>
            <person name="Nomoto H."/>
            <person name="Nogata K."/>
            <person name="Morishita T."/>
            <person name="Endo T."/>
            <person name="Shin-I T."/>
            <person name="Takeda H."/>
            <person name="Morishita S."/>
            <person name="Kohara Y."/>
        </authorList>
    </citation>
    <scope>NUCLEOTIDE SEQUENCE [LARGE SCALE GENOMIC DNA]</scope>
    <source>
        <strain evidence="10 11">Hd-rR</strain>
    </source>
</reference>
<dbReference type="InterPro" id="IPR020901">
    <property type="entry name" value="Prtase_inh_Kunz-CS"/>
</dbReference>
<dbReference type="Ensembl" id="ENSORLT00000019748.2">
    <property type="protein sequence ID" value="ENSORLP00000019747.2"/>
    <property type="gene ID" value="ENSORLG00000015771.2"/>
</dbReference>
<dbReference type="CDD" id="cd22623">
    <property type="entry name" value="Kunitz_HAI1_1-like"/>
    <property type="match status" value="1"/>
</dbReference>
<evidence type="ECO:0000256" key="7">
    <source>
        <dbReference type="SAM" id="SignalP"/>
    </source>
</evidence>
<dbReference type="GO" id="GO:0016020">
    <property type="term" value="C:membrane"/>
    <property type="evidence" value="ECO:0007669"/>
    <property type="project" value="UniProtKB-SubCell"/>
</dbReference>
<dbReference type="SUPFAM" id="SSF57362">
    <property type="entry name" value="BPTI-like"/>
    <property type="match status" value="2"/>
</dbReference>
<keyword evidence="3" id="KW-0812">Transmembrane</keyword>
<dbReference type="PROSITE" id="PS00280">
    <property type="entry name" value="BPTI_KUNITZ_1"/>
    <property type="match status" value="1"/>
</dbReference>
<dbReference type="PANTHER" id="PTHR46750">
    <property type="entry name" value="KUNITZ-TYPE PROTEASE INHIBITOR 1"/>
    <property type="match status" value="1"/>
</dbReference>
<dbReference type="eggNOG" id="KOG4295">
    <property type="taxonomic scope" value="Eukaryota"/>
</dbReference>
<dbReference type="FunFam" id="4.10.410.10:FF:000006">
    <property type="entry name" value="Serine peptidase inhibitor, Kunitz type 1"/>
    <property type="match status" value="1"/>
</dbReference>
<keyword evidence="4" id="KW-0472">Membrane</keyword>
<dbReference type="SMART" id="SM00765">
    <property type="entry name" value="MANEC"/>
    <property type="match status" value="1"/>
</dbReference>
<dbReference type="Pfam" id="PF22352">
    <property type="entry name" value="K319L-like_PKD"/>
    <property type="match status" value="1"/>
</dbReference>
<evidence type="ECO:0000256" key="4">
    <source>
        <dbReference type="ARBA" id="ARBA00023136"/>
    </source>
</evidence>
<evidence type="ECO:0000256" key="1">
    <source>
        <dbReference type="ARBA" id="ARBA00004370"/>
    </source>
</evidence>
<dbReference type="CDD" id="cd22624">
    <property type="entry name" value="Kunitz_HAI1_2-like"/>
    <property type="match status" value="1"/>
</dbReference>
<reference evidence="10" key="3">
    <citation type="submission" date="2025-09" db="UniProtKB">
        <authorList>
            <consortium name="Ensembl"/>
        </authorList>
    </citation>
    <scope>IDENTIFICATION</scope>
    <source>
        <strain evidence="10">Hd-rR</strain>
    </source>
</reference>
<keyword evidence="2 7" id="KW-0732">Signal</keyword>
<dbReference type="Pfam" id="PF07502">
    <property type="entry name" value="MANEC"/>
    <property type="match status" value="1"/>
</dbReference>
<dbReference type="InterPro" id="IPR011106">
    <property type="entry name" value="MANSC_N"/>
</dbReference>
<dbReference type="GeneTree" id="ENSGT00940000164935"/>
<name>H2MM10_ORYLA</name>
<keyword evidence="11" id="KW-1185">Reference proteome</keyword>
<feature type="chain" id="PRO_5017477202" description="Serine peptidase inhibitor, Kunitz type 1 b" evidence="7">
    <location>
        <begin position="23"/>
        <end position="430"/>
    </location>
</feature>
<evidence type="ECO:0000256" key="5">
    <source>
        <dbReference type="ARBA" id="ARBA00023157"/>
    </source>
</evidence>
<protein>
    <recommendedName>
        <fullName evidence="12">Serine peptidase inhibitor, Kunitz type 1 b</fullName>
    </recommendedName>
</protein>
<reference evidence="10" key="2">
    <citation type="submission" date="2025-08" db="UniProtKB">
        <authorList>
            <consortium name="Ensembl"/>
        </authorList>
    </citation>
    <scope>IDENTIFICATION</scope>
    <source>
        <strain evidence="10">Hd-rR</strain>
    </source>
</reference>
<comment type="subcellular location">
    <subcellularLocation>
        <location evidence="1">Membrane</location>
    </subcellularLocation>
</comment>
<dbReference type="AlphaFoldDB" id="H2MM10"/>
<keyword evidence="6" id="KW-0325">Glycoprotein</keyword>
<feature type="domain" description="MANSC" evidence="9">
    <location>
        <begin position="32"/>
        <end position="115"/>
    </location>
</feature>
<dbReference type="Gene3D" id="4.10.410.10">
    <property type="entry name" value="Pancreatic trypsin inhibitor Kunitz domain"/>
    <property type="match status" value="2"/>
</dbReference>
<dbReference type="CDD" id="cd00146">
    <property type="entry name" value="PKD"/>
    <property type="match status" value="1"/>
</dbReference>
<dbReference type="SUPFAM" id="SSF49299">
    <property type="entry name" value="PKD domain"/>
    <property type="match status" value="1"/>
</dbReference>
<dbReference type="SMART" id="SM00131">
    <property type="entry name" value="KU"/>
    <property type="match status" value="2"/>
</dbReference>
<dbReference type="InterPro" id="IPR036880">
    <property type="entry name" value="Kunitz_BPTI_sf"/>
</dbReference>
<proteinExistence type="predicted"/>
<dbReference type="HOGENOM" id="CLU_032314_0_0_1"/>
<dbReference type="GO" id="GO:0004867">
    <property type="term" value="F:serine-type endopeptidase inhibitor activity"/>
    <property type="evidence" value="ECO:0007669"/>
    <property type="project" value="InterPro"/>
</dbReference>
<accession>H2MM10</accession>
<evidence type="ECO:0000256" key="6">
    <source>
        <dbReference type="ARBA" id="ARBA00023180"/>
    </source>
</evidence>
<organism evidence="10 11">
    <name type="scientific">Oryzias latipes</name>
    <name type="common">Japanese rice fish</name>
    <name type="synonym">Japanese killifish</name>
    <dbReference type="NCBI Taxonomy" id="8090"/>
    <lineage>
        <taxon>Eukaryota</taxon>
        <taxon>Metazoa</taxon>
        <taxon>Chordata</taxon>
        <taxon>Craniata</taxon>
        <taxon>Vertebrata</taxon>
        <taxon>Euteleostomi</taxon>
        <taxon>Actinopterygii</taxon>
        <taxon>Neopterygii</taxon>
        <taxon>Teleostei</taxon>
        <taxon>Neoteleostei</taxon>
        <taxon>Acanthomorphata</taxon>
        <taxon>Ovalentaria</taxon>
        <taxon>Atherinomorphae</taxon>
        <taxon>Beloniformes</taxon>
        <taxon>Adrianichthyidae</taxon>
        <taxon>Oryziinae</taxon>
        <taxon>Oryzias</taxon>
    </lineage>
</organism>